<dbReference type="InterPro" id="IPR010982">
    <property type="entry name" value="Lambda_DNA-bd_dom_sf"/>
</dbReference>
<evidence type="ECO:0000313" key="2">
    <source>
        <dbReference type="EMBL" id="OGM76601.1"/>
    </source>
</evidence>
<dbReference type="SMART" id="SM00530">
    <property type="entry name" value="HTH_XRE"/>
    <property type="match status" value="1"/>
</dbReference>
<dbReference type="PROSITE" id="PS50943">
    <property type="entry name" value="HTH_CROC1"/>
    <property type="match status" value="1"/>
</dbReference>
<comment type="caution">
    <text evidence="2">The sequence shown here is derived from an EMBL/GenBank/DDBJ whole genome shotgun (WGS) entry which is preliminary data.</text>
</comment>
<dbReference type="GO" id="GO:0003677">
    <property type="term" value="F:DNA binding"/>
    <property type="evidence" value="ECO:0007669"/>
    <property type="project" value="InterPro"/>
</dbReference>
<gene>
    <name evidence="2" type="ORF">A2188_03265</name>
</gene>
<feature type="domain" description="HTH cro/C1-type" evidence="1">
    <location>
        <begin position="37"/>
        <end position="91"/>
    </location>
</feature>
<dbReference type="CDD" id="cd00093">
    <property type="entry name" value="HTH_XRE"/>
    <property type="match status" value="1"/>
</dbReference>
<accession>A0A1F8CK20</accession>
<dbReference type="AlphaFoldDB" id="A0A1F8CK20"/>
<name>A0A1F8CK20_9BACT</name>
<evidence type="ECO:0000313" key="3">
    <source>
        <dbReference type="Proteomes" id="UP000179241"/>
    </source>
</evidence>
<dbReference type="Pfam" id="PF01381">
    <property type="entry name" value="HTH_3"/>
    <property type="match status" value="1"/>
</dbReference>
<organism evidence="2 3">
    <name type="scientific">Candidatus Woesebacteria bacterium RIFOXYA1_FULL_43_9</name>
    <dbReference type="NCBI Taxonomy" id="1802534"/>
    <lineage>
        <taxon>Bacteria</taxon>
        <taxon>Candidatus Woeseibacteriota</taxon>
    </lineage>
</organism>
<protein>
    <recommendedName>
        <fullName evidence="1">HTH cro/C1-type domain-containing protein</fullName>
    </recommendedName>
</protein>
<dbReference type="SUPFAM" id="SSF47413">
    <property type="entry name" value="lambda repressor-like DNA-binding domains"/>
    <property type="match status" value="1"/>
</dbReference>
<dbReference type="Gene3D" id="1.10.260.40">
    <property type="entry name" value="lambda repressor-like DNA-binding domains"/>
    <property type="match status" value="1"/>
</dbReference>
<dbReference type="EMBL" id="MGHU01000048">
    <property type="protein sequence ID" value="OGM76601.1"/>
    <property type="molecule type" value="Genomic_DNA"/>
</dbReference>
<reference evidence="2 3" key="1">
    <citation type="journal article" date="2016" name="Nat. Commun.">
        <title>Thousands of microbial genomes shed light on interconnected biogeochemical processes in an aquifer system.</title>
        <authorList>
            <person name="Anantharaman K."/>
            <person name="Brown C.T."/>
            <person name="Hug L.A."/>
            <person name="Sharon I."/>
            <person name="Castelle C.J."/>
            <person name="Probst A.J."/>
            <person name="Thomas B.C."/>
            <person name="Singh A."/>
            <person name="Wilkins M.J."/>
            <person name="Karaoz U."/>
            <person name="Brodie E.L."/>
            <person name="Williams K.H."/>
            <person name="Hubbard S.S."/>
            <person name="Banfield J.F."/>
        </authorList>
    </citation>
    <scope>NUCLEOTIDE SEQUENCE [LARGE SCALE GENOMIC DNA]</scope>
</reference>
<evidence type="ECO:0000259" key="1">
    <source>
        <dbReference type="PROSITE" id="PS50943"/>
    </source>
</evidence>
<dbReference type="Proteomes" id="UP000179241">
    <property type="component" value="Unassembled WGS sequence"/>
</dbReference>
<proteinExistence type="predicted"/>
<sequence>MRKYYTFEQHLKESLKDPEFRKVWEDSETEYQLSRQLIEKRLAQKMSQRQLAKKAKTTQAVICRIETMDANPSLSLLKKIAVALGSKIQVSLN</sequence>
<dbReference type="InterPro" id="IPR001387">
    <property type="entry name" value="Cro/C1-type_HTH"/>
</dbReference>